<proteinExistence type="predicted"/>
<evidence type="ECO:0000313" key="2">
    <source>
        <dbReference type="Proteomes" id="UP000830343"/>
    </source>
</evidence>
<name>A0ABY3ZX22_9STAP</name>
<keyword evidence="2" id="KW-1185">Reference proteome</keyword>
<sequence length="208" mass="23546">MNKLVVIGVSLSLLLAGCKGDQAENNNQDTVKQQSNLQDNNELNYVNDPIEFIKNKNAEYVDDELGYSYKIEKIFKNEQTDKDGFNKINNNKFVSNLAFVLLKEKNNDKYMLGYFGENQNNTDKHIHFLGDIEFTTDTGEQIKPESGALATSNKLIKEYNPGVKSKGLGVVALDYQDQLPKTIQVKIAQPQNNDDTNYWGQDITLNLK</sequence>
<evidence type="ECO:0000313" key="1">
    <source>
        <dbReference type="EMBL" id="UOB21469.1"/>
    </source>
</evidence>
<evidence type="ECO:0008006" key="3">
    <source>
        <dbReference type="Google" id="ProtNLM"/>
    </source>
</evidence>
<reference evidence="1" key="2">
    <citation type="submission" date="2022-04" db="EMBL/GenBank/DDBJ databases">
        <title>Antimicrobial genetic elements in methicillin-resistant Macrococcus armenti.</title>
        <authorList>
            <person name="Keller J.E."/>
            <person name="Schwendener S."/>
            <person name="Pantucek R."/>
            <person name="Perreten V."/>
        </authorList>
    </citation>
    <scope>NUCLEOTIDE SEQUENCE</scope>
    <source>
        <strain evidence="1">CCM 2609</strain>
    </source>
</reference>
<dbReference type="EMBL" id="CP094348">
    <property type="protein sequence ID" value="UOB21469.1"/>
    <property type="molecule type" value="Genomic_DNA"/>
</dbReference>
<dbReference type="PROSITE" id="PS51257">
    <property type="entry name" value="PROKAR_LIPOPROTEIN"/>
    <property type="match status" value="1"/>
</dbReference>
<dbReference type="RefSeq" id="WP_243367102.1">
    <property type="nucleotide sequence ID" value="NZ_CP094348.1"/>
</dbReference>
<organism evidence="1 2">
    <name type="scientific">Macrococcus armenti</name>
    <dbReference type="NCBI Taxonomy" id="2875764"/>
    <lineage>
        <taxon>Bacteria</taxon>
        <taxon>Bacillati</taxon>
        <taxon>Bacillota</taxon>
        <taxon>Bacilli</taxon>
        <taxon>Bacillales</taxon>
        <taxon>Staphylococcaceae</taxon>
        <taxon>Macrococcus</taxon>
    </lineage>
</organism>
<gene>
    <name evidence="1" type="ORF">MRZ06_05145</name>
</gene>
<accession>A0ABY3ZX22</accession>
<reference evidence="1" key="1">
    <citation type="submission" date="2022-03" db="EMBL/GenBank/DDBJ databases">
        <authorList>
            <person name="Vrbovska V."/>
            <person name="Kovarovic V."/>
            <person name="Botka T."/>
            <person name="Pantucek R."/>
        </authorList>
    </citation>
    <scope>NUCLEOTIDE SEQUENCE</scope>
    <source>
        <strain evidence="1">CCM 2609</strain>
    </source>
</reference>
<protein>
    <recommendedName>
        <fullName evidence="3">DUF5067 domain-containing protein</fullName>
    </recommendedName>
</protein>
<dbReference type="Proteomes" id="UP000830343">
    <property type="component" value="Chromosome"/>
</dbReference>